<dbReference type="EMBL" id="BARW01015450">
    <property type="protein sequence ID" value="GAI94903.1"/>
    <property type="molecule type" value="Genomic_DNA"/>
</dbReference>
<dbReference type="Gene3D" id="2.60.120.430">
    <property type="entry name" value="Galactose-binding lectin"/>
    <property type="match status" value="1"/>
</dbReference>
<protein>
    <submittedName>
        <fullName evidence="1">Uncharacterized protein</fullName>
    </submittedName>
</protein>
<name>X1SPN7_9ZZZZ</name>
<dbReference type="AlphaFoldDB" id="X1SPN7"/>
<evidence type="ECO:0000313" key="1">
    <source>
        <dbReference type="EMBL" id="GAI94903.1"/>
    </source>
</evidence>
<sequence>AAIVVHDDPLAATIDTWTEWVIPLQAFEDQGIVLTDVDRIAIGLGTHGNITIPGGSGTMFFDDIRLHR</sequence>
<reference evidence="1" key="1">
    <citation type="journal article" date="2014" name="Front. Microbiol.">
        <title>High frequency of phylogenetically diverse reductive dehalogenase-homologous genes in deep subseafloor sedimentary metagenomes.</title>
        <authorList>
            <person name="Kawai M."/>
            <person name="Futagami T."/>
            <person name="Toyoda A."/>
            <person name="Takaki Y."/>
            <person name="Nishi S."/>
            <person name="Hori S."/>
            <person name="Arai W."/>
            <person name="Tsubouchi T."/>
            <person name="Morono Y."/>
            <person name="Uchiyama I."/>
            <person name="Ito T."/>
            <person name="Fujiyama A."/>
            <person name="Inagaki F."/>
            <person name="Takami H."/>
        </authorList>
    </citation>
    <scope>NUCLEOTIDE SEQUENCE</scope>
    <source>
        <strain evidence="1">Expedition CK06-06</strain>
    </source>
</reference>
<proteinExistence type="predicted"/>
<comment type="caution">
    <text evidence="1">The sequence shown here is derived from an EMBL/GenBank/DDBJ whole genome shotgun (WGS) entry which is preliminary data.</text>
</comment>
<accession>X1SPN7</accession>
<feature type="non-terminal residue" evidence="1">
    <location>
        <position position="1"/>
    </location>
</feature>
<gene>
    <name evidence="1" type="ORF">S12H4_27113</name>
</gene>
<organism evidence="1">
    <name type="scientific">marine sediment metagenome</name>
    <dbReference type="NCBI Taxonomy" id="412755"/>
    <lineage>
        <taxon>unclassified sequences</taxon>
        <taxon>metagenomes</taxon>
        <taxon>ecological metagenomes</taxon>
    </lineage>
</organism>